<evidence type="ECO:0000256" key="5">
    <source>
        <dbReference type="SAM" id="SignalP"/>
    </source>
</evidence>
<comment type="subcellular location">
    <subcellularLocation>
        <location evidence="1">Cell outer membrane</location>
    </subcellularLocation>
</comment>
<dbReference type="InterPro" id="IPR028974">
    <property type="entry name" value="TSP_type-3_rpt"/>
</dbReference>
<feature type="signal peptide" evidence="5">
    <location>
        <begin position="1"/>
        <end position="21"/>
    </location>
</feature>
<keyword evidence="8" id="KW-1185">Reference proteome</keyword>
<evidence type="ECO:0000259" key="6">
    <source>
        <dbReference type="PROSITE" id="PS51123"/>
    </source>
</evidence>
<dbReference type="InterPro" id="IPR036737">
    <property type="entry name" value="OmpA-like_sf"/>
</dbReference>
<dbReference type="EMBL" id="FNVP01000001">
    <property type="protein sequence ID" value="SEF55488.1"/>
    <property type="molecule type" value="Genomic_DNA"/>
</dbReference>
<keyword evidence="3" id="KW-0998">Cell outer membrane</keyword>
<dbReference type="GO" id="GO:0009279">
    <property type="term" value="C:cell outer membrane"/>
    <property type="evidence" value="ECO:0007669"/>
    <property type="project" value="UniProtKB-SubCell"/>
</dbReference>
<dbReference type="InterPro" id="IPR006665">
    <property type="entry name" value="OmpA-like"/>
</dbReference>
<sequence length="423" mass="46417">MKKIILTLVFASVMTTMSAQTETVKSTETTVETPFNRWSVELAGGFNKPTRSMTAGYRTAVVSPYVADLGVRYMFNNKFGMKADFGYNSFTEGDNSKNFDTKYYRVDLQGVANLGRIMSFETWTKTIGLLGHAGVGLSFLEKENPTYSKDRMGNLMAGITGQIKLSDRIALTGDFTTLIHGRQNLAFDGASSVTPRGLSGVLFNGTAGITVYLGENVKHADWVIDNEGKFDAIDARFMAIENKMLDTDNDGVADYLDQEQNTPAGQMVDTKGRSIDKNNNNVPDETEAYILKNYASKSGDTTTVYDNELIKSLINGGYVAVYFDFDKSKPTNVSSEGTDFILTYLRNNPSASIDIIGHADELGRSAYNDKLSNARANNVKNTLVKANIDASRLNVIAAGEDTSVDKDSDAARKLVRKVTFRVK</sequence>
<dbReference type="PANTHER" id="PTHR30329:SF21">
    <property type="entry name" value="LIPOPROTEIN YIAD-RELATED"/>
    <property type="match status" value="1"/>
</dbReference>
<dbReference type="AlphaFoldDB" id="A0A1H5SZY8"/>
<dbReference type="Gene3D" id="3.30.1330.60">
    <property type="entry name" value="OmpA-like domain"/>
    <property type="match status" value="1"/>
</dbReference>
<evidence type="ECO:0000313" key="7">
    <source>
        <dbReference type="EMBL" id="SEF55488.1"/>
    </source>
</evidence>
<organism evidence="7 8">
    <name type="scientific">Flavobacterium urumqiense</name>
    <dbReference type="NCBI Taxonomy" id="935224"/>
    <lineage>
        <taxon>Bacteria</taxon>
        <taxon>Pseudomonadati</taxon>
        <taxon>Bacteroidota</taxon>
        <taxon>Flavobacteriia</taxon>
        <taxon>Flavobacteriales</taxon>
        <taxon>Flavobacteriaceae</taxon>
        <taxon>Flavobacterium</taxon>
    </lineage>
</organism>
<reference evidence="8" key="1">
    <citation type="submission" date="2016-10" db="EMBL/GenBank/DDBJ databases">
        <authorList>
            <person name="Varghese N."/>
            <person name="Submissions S."/>
        </authorList>
    </citation>
    <scope>NUCLEOTIDE SEQUENCE [LARGE SCALE GENOMIC DNA]</scope>
    <source>
        <strain evidence="8">CGMCC 1.9230</strain>
    </source>
</reference>
<dbReference type="PROSITE" id="PS51123">
    <property type="entry name" value="OMPA_2"/>
    <property type="match status" value="1"/>
</dbReference>
<evidence type="ECO:0000256" key="1">
    <source>
        <dbReference type="ARBA" id="ARBA00004442"/>
    </source>
</evidence>
<dbReference type="OrthoDB" id="1522982at2"/>
<feature type="chain" id="PRO_5009284481" evidence="5">
    <location>
        <begin position="22"/>
        <end position="423"/>
    </location>
</feature>
<dbReference type="GO" id="GO:0005509">
    <property type="term" value="F:calcium ion binding"/>
    <property type="evidence" value="ECO:0007669"/>
    <property type="project" value="InterPro"/>
</dbReference>
<evidence type="ECO:0000313" key="8">
    <source>
        <dbReference type="Proteomes" id="UP000236737"/>
    </source>
</evidence>
<evidence type="ECO:0000256" key="2">
    <source>
        <dbReference type="ARBA" id="ARBA00023136"/>
    </source>
</evidence>
<proteinExistence type="predicted"/>
<gene>
    <name evidence="7" type="ORF">SAMN04488130_101491</name>
</gene>
<dbReference type="SUPFAM" id="SSF103088">
    <property type="entry name" value="OmpA-like"/>
    <property type="match status" value="1"/>
</dbReference>
<protein>
    <submittedName>
        <fullName evidence="7">OmpA-OmpF porin, OOP family</fullName>
    </submittedName>
</protein>
<dbReference type="CDD" id="cd07185">
    <property type="entry name" value="OmpA_C-like"/>
    <property type="match status" value="1"/>
</dbReference>
<dbReference type="PRINTS" id="PR01021">
    <property type="entry name" value="OMPADOMAIN"/>
</dbReference>
<dbReference type="Gene3D" id="2.40.160.20">
    <property type="match status" value="1"/>
</dbReference>
<dbReference type="Proteomes" id="UP000236737">
    <property type="component" value="Unassembled WGS sequence"/>
</dbReference>
<evidence type="ECO:0000256" key="4">
    <source>
        <dbReference type="PROSITE-ProRule" id="PRU00473"/>
    </source>
</evidence>
<keyword evidence="5" id="KW-0732">Signal</keyword>
<keyword evidence="2 4" id="KW-0472">Membrane</keyword>
<dbReference type="SUPFAM" id="SSF103647">
    <property type="entry name" value="TSP type-3 repeat"/>
    <property type="match status" value="1"/>
</dbReference>
<dbReference type="Pfam" id="PF00691">
    <property type="entry name" value="OmpA"/>
    <property type="match status" value="1"/>
</dbReference>
<feature type="domain" description="OmpA-like" evidence="6">
    <location>
        <begin position="310"/>
        <end position="423"/>
    </location>
</feature>
<dbReference type="InterPro" id="IPR006664">
    <property type="entry name" value="OMP_bac"/>
</dbReference>
<evidence type="ECO:0000256" key="3">
    <source>
        <dbReference type="ARBA" id="ARBA00023237"/>
    </source>
</evidence>
<dbReference type="PANTHER" id="PTHR30329">
    <property type="entry name" value="STATOR ELEMENT OF FLAGELLAR MOTOR COMPLEX"/>
    <property type="match status" value="1"/>
</dbReference>
<accession>A0A1H5SZY8</accession>
<dbReference type="RefSeq" id="WP_103998607.1">
    <property type="nucleotide sequence ID" value="NZ_FNVP01000001.1"/>
</dbReference>
<dbReference type="InterPro" id="IPR050330">
    <property type="entry name" value="Bact_OuterMem_StrucFunc"/>
</dbReference>
<name>A0A1H5SZY8_9FLAO</name>